<dbReference type="Pfam" id="PF00096">
    <property type="entry name" value="zf-C2H2"/>
    <property type="match status" value="2"/>
</dbReference>
<keyword evidence="6" id="KW-0804">Transcription</keyword>
<feature type="compositionally biased region" description="Polar residues" evidence="9">
    <location>
        <begin position="549"/>
        <end position="571"/>
    </location>
</feature>
<feature type="region of interest" description="Disordered" evidence="9">
    <location>
        <begin position="841"/>
        <end position="878"/>
    </location>
</feature>
<organism evidence="11 12">
    <name type="scientific">Pyricularia grisea</name>
    <name type="common">Crabgrass-specific blast fungus</name>
    <name type="synonym">Magnaporthe grisea</name>
    <dbReference type="NCBI Taxonomy" id="148305"/>
    <lineage>
        <taxon>Eukaryota</taxon>
        <taxon>Fungi</taxon>
        <taxon>Dikarya</taxon>
        <taxon>Ascomycota</taxon>
        <taxon>Pezizomycotina</taxon>
        <taxon>Sordariomycetes</taxon>
        <taxon>Sordariomycetidae</taxon>
        <taxon>Magnaporthales</taxon>
        <taxon>Pyriculariaceae</taxon>
        <taxon>Pyricularia</taxon>
    </lineage>
</organism>
<keyword evidence="11" id="KW-1185">Reference proteome</keyword>
<feature type="region of interest" description="Disordered" evidence="9">
    <location>
        <begin position="1"/>
        <end position="20"/>
    </location>
</feature>
<dbReference type="InterPro" id="IPR051061">
    <property type="entry name" value="Zinc_finger_trans_reg"/>
</dbReference>
<protein>
    <recommendedName>
        <fullName evidence="10">C2H2-type domain-containing protein</fullName>
    </recommendedName>
</protein>
<evidence type="ECO:0000256" key="3">
    <source>
        <dbReference type="ARBA" id="ARBA00022771"/>
    </source>
</evidence>
<keyword evidence="5" id="KW-0805">Transcription regulation</keyword>
<evidence type="ECO:0000256" key="7">
    <source>
        <dbReference type="ARBA" id="ARBA00023242"/>
    </source>
</evidence>
<dbReference type="Gene3D" id="3.30.160.60">
    <property type="entry name" value="Classic Zinc Finger"/>
    <property type="match status" value="2"/>
</dbReference>
<keyword evidence="7" id="KW-0539">Nucleus</keyword>
<evidence type="ECO:0000256" key="4">
    <source>
        <dbReference type="ARBA" id="ARBA00022833"/>
    </source>
</evidence>
<feature type="region of interest" description="Disordered" evidence="9">
    <location>
        <begin position="511"/>
        <end position="537"/>
    </location>
</feature>
<keyword evidence="3 8" id="KW-0863">Zinc-finger</keyword>
<feature type="domain" description="C2H2-type" evidence="10">
    <location>
        <begin position="648"/>
        <end position="677"/>
    </location>
</feature>
<reference evidence="12" key="2">
    <citation type="submission" date="2019-10" db="EMBL/GenBank/DDBJ databases">
        <authorList>
            <consortium name="NCBI Genome Project"/>
        </authorList>
    </citation>
    <scope>NUCLEOTIDE SEQUENCE</scope>
    <source>
        <strain evidence="12">NI907</strain>
    </source>
</reference>
<dbReference type="InterPro" id="IPR036236">
    <property type="entry name" value="Znf_C2H2_sf"/>
</dbReference>
<evidence type="ECO:0000256" key="9">
    <source>
        <dbReference type="SAM" id="MobiDB-lite"/>
    </source>
</evidence>
<sequence>MDQHGAADQHGDGLPNLGSEMEMDIFDSIPSAGSGDNLTEIPPSMYAWCNNPEAPWNSLNAVTALSGTLSRVRSGTNTVRSPVIPRNAADLPPSFTEYRWTQPPPSECSTQPPVDIFASDSGYGTVLSAPRLSIANTSVFGDNNTDTQSLAGHLSNFELQTNSLTPIEAFYKRTHGDVVSRPTAYGSQPAMQGPSSLTCRYCRDTFKTRSQLKKHMQRHDKMHFCKEPGCTRKEGFSTQNDLDRHKRSKHPATNATGRRYRCHLGTCKNKPKKWPRADNFRQHLKRRHKDEVEDDDLEQFVVHENAPTDGGIDCGSNVDTETEYLGAGPLHVELSDVGQDLRATGNPQQVRWATAEDALHAYVEDDLQHGIGEQPQLSLEVPFDAAGMMVGGQFTVFSPTTPDSQDVNLQTIDNPSTVDFDLGEIYRPTAASARPALTAENQCALTPIFSSQPEDLGLNIHDPFHNHGGLFQDFSDPPRITIEMVAPDNDNSSLLNYDDPHRRSLDTLTDVYTHDDDDDSISVDNNDVPGDIDAPGENDAAQHARITMGSSCPQESENDSGGTTQEESNAASPAATPLPEQVSEEKEQDEDSGQTTKTAFLETLKAGDLDEILKQHGYRKHPPSQAAARRRSSSQTSGGPSTEVTGNFKCPDSGCSKTFNRECELRKHMRRHEKPYGCTFRYCTKRFGSKSDWKRHENSQHEHLDGWRCDILVPFPARVTTEAAVKTTQPCGKQCHRRETFRTHLQRDHGLIEDQVVKKLEQCHYGKDCESRFWCGFCIAVVRVGSDDLKGASSKGGRNKLADVGWSVRYDHIDDHLFGRTLPKKTIDEWRHDEMESTVGAAAAAATAELEEPEQQKDEMEAADGPQTKERERRNRRQRKAMKSFFLGVDRSPPTHWQCCQCHDHNMIRSTTRCIGCEVGCQHAMCEYCEKFHIRVAN</sequence>
<feature type="domain" description="C2H2-type" evidence="10">
    <location>
        <begin position="676"/>
        <end position="701"/>
    </location>
</feature>
<evidence type="ECO:0000256" key="1">
    <source>
        <dbReference type="ARBA" id="ARBA00004123"/>
    </source>
</evidence>
<dbReference type="SMART" id="SM00355">
    <property type="entry name" value="ZnF_C2H2"/>
    <property type="match status" value="5"/>
</dbReference>
<dbReference type="InterPro" id="IPR013087">
    <property type="entry name" value="Znf_C2H2_type"/>
</dbReference>
<dbReference type="PROSITE" id="PS50157">
    <property type="entry name" value="ZINC_FINGER_C2H2_2"/>
    <property type="match status" value="3"/>
</dbReference>
<keyword evidence="4" id="KW-0862">Zinc</keyword>
<dbReference type="KEGG" id="pgri:PgNI_07768"/>
<evidence type="ECO:0000256" key="6">
    <source>
        <dbReference type="ARBA" id="ARBA00023163"/>
    </source>
</evidence>
<dbReference type="GO" id="GO:0005634">
    <property type="term" value="C:nucleus"/>
    <property type="evidence" value="ECO:0007669"/>
    <property type="project" value="UniProtKB-SubCell"/>
</dbReference>
<proteinExistence type="predicted"/>
<dbReference type="PANTHER" id="PTHR46179">
    <property type="entry name" value="ZINC FINGER PROTEIN"/>
    <property type="match status" value="1"/>
</dbReference>
<gene>
    <name evidence="12" type="ORF">PgNI_07768</name>
</gene>
<comment type="subcellular location">
    <subcellularLocation>
        <location evidence="1">Nucleus</location>
    </subcellularLocation>
</comment>
<dbReference type="GO" id="GO:0008270">
    <property type="term" value="F:zinc ion binding"/>
    <property type="evidence" value="ECO:0007669"/>
    <property type="project" value="UniProtKB-KW"/>
</dbReference>
<accession>A0A6P8B2L9</accession>
<evidence type="ECO:0000313" key="12">
    <source>
        <dbReference type="RefSeq" id="XP_030981274.1"/>
    </source>
</evidence>
<reference evidence="12" key="3">
    <citation type="submission" date="2025-08" db="UniProtKB">
        <authorList>
            <consortium name="RefSeq"/>
        </authorList>
    </citation>
    <scope>IDENTIFICATION</scope>
    <source>
        <strain evidence="12">NI907</strain>
    </source>
</reference>
<dbReference type="SUPFAM" id="SSF57667">
    <property type="entry name" value="beta-beta-alpha zinc fingers"/>
    <property type="match status" value="1"/>
</dbReference>
<reference evidence="12" key="1">
    <citation type="journal article" date="2019" name="Mol. Biol. Evol.">
        <title>Blast fungal genomes show frequent chromosomal changes, gene gains and losses, and effector gene turnover.</title>
        <authorList>
            <person name="Gomez Luciano L.B."/>
            <person name="Jason Tsai I."/>
            <person name="Chuma I."/>
            <person name="Tosa Y."/>
            <person name="Chen Y.H."/>
            <person name="Li J.Y."/>
            <person name="Li M.Y."/>
            <person name="Jade Lu M.Y."/>
            <person name="Nakayashiki H."/>
            <person name="Li W.H."/>
        </authorList>
    </citation>
    <scope>NUCLEOTIDE SEQUENCE</scope>
    <source>
        <strain evidence="12">NI907</strain>
    </source>
</reference>
<name>A0A6P8B2L9_PYRGI</name>
<dbReference type="Proteomes" id="UP000515153">
    <property type="component" value="Unplaced"/>
</dbReference>
<feature type="domain" description="C2H2-type" evidence="10">
    <location>
        <begin position="197"/>
        <end position="228"/>
    </location>
</feature>
<dbReference type="PROSITE" id="PS00028">
    <property type="entry name" value="ZINC_FINGER_C2H2_1"/>
    <property type="match status" value="3"/>
</dbReference>
<feature type="compositionally biased region" description="Basic and acidic residues" evidence="9">
    <location>
        <begin position="1"/>
        <end position="11"/>
    </location>
</feature>
<evidence type="ECO:0000259" key="10">
    <source>
        <dbReference type="PROSITE" id="PS50157"/>
    </source>
</evidence>
<feature type="compositionally biased region" description="Low complexity" evidence="9">
    <location>
        <begin position="633"/>
        <end position="642"/>
    </location>
</feature>
<feature type="region of interest" description="Disordered" evidence="9">
    <location>
        <begin position="616"/>
        <end position="646"/>
    </location>
</feature>
<dbReference type="GO" id="GO:0006357">
    <property type="term" value="P:regulation of transcription by RNA polymerase II"/>
    <property type="evidence" value="ECO:0007669"/>
    <property type="project" value="TreeGrafter"/>
</dbReference>
<dbReference type="GeneID" id="41962686"/>
<feature type="compositionally biased region" description="Basic residues" evidence="9">
    <location>
        <begin position="616"/>
        <end position="632"/>
    </location>
</feature>
<evidence type="ECO:0000256" key="5">
    <source>
        <dbReference type="ARBA" id="ARBA00023015"/>
    </source>
</evidence>
<evidence type="ECO:0000313" key="11">
    <source>
        <dbReference type="Proteomes" id="UP000515153"/>
    </source>
</evidence>
<evidence type="ECO:0000256" key="2">
    <source>
        <dbReference type="ARBA" id="ARBA00022723"/>
    </source>
</evidence>
<feature type="region of interest" description="Disordered" evidence="9">
    <location>
        <begin position="549"/>
        <end position="595"/>
    </location>
</feature>
<dbReference type="RefSeq" id="XP_030981274.1">
    <property type="nucleotide sequence ID" value="XM_031127777.1"/>
</dbReference>
<dbReference type="AlphaFoldDB" id="A0A6P8B2L9"/>
<keyword evidence="2" id="KW-0479">Metal-binding</keyword>
<evidence type="ECO:0000256" key="8">
    <source>
        <dbReference type="PROSITE-ProRule" id="PRU00042"/>
    </source>
</evidence>
<dbReference type="PANTHER" id="PTHR46179:SF13">
    <property type="entry name" value="C2H2-TYPE DOMAIN-CONTAINING PROTEIN"/>
    <property type="match status" value="1"/>
</dbReference>